<comment type="caution">
    <text evidence="3">The sequence shown here is derived from an EMBL/GenBank/DDBJ whole genome shotgun (WGS) entry which is preliminary data.</text>
</comment>
<proteinExistence type="predicted"/>
<sequence length="138" mass="15308">MIGSIRWNFIVGAAAFVITFALSITDNIWLTTLIRSFYSFVLMFVIVFLFRWLLGTVAGFAGAPIPEHLEEEDELKGTAVDVVTPDQDAELHQMLKPSPGPKETADTDFSPLNPPKLSTKIQGIPDELAQAVRRMSEE</sequence>
<protein>
    <submittedName>
        <fullName evidence="3">Uncharacterized protein</fullName>
    </submittedName>
</protein>
<organism evidence="3 4">
    <name type="scientific">Paenibacillus tyrfis</name>
    <dbReference type="NCBI Taxonomy" id="1501230"/>
    <lineage>
        <taxon>Bacteria</taxon>
        <taxon>Bacillati</taxon>
        <taxon>Bacillota</taxon>
        <taxon>Bacilli</taxon>
        <taxon>Bacillales</taxon>
        <taxon>Paenibacillaceae</taxon>
        <taxon>Paenibacillus</taxon>
    </lineage>
</organism>
<keyword evidence="2" id="KW-0472">Membrane</keyword>
<keyword evidence="2" id="KW-1133">Transmembrane helix</keyword>
<accession>A0A081PA02</accession>
<dbReference type="Proteomes" id="UP000028123">
    <property type="component" value="Unassembled WGS sequence"/>
</dbReference>
<keyword evidence="2" id="KW-0812">Transmembrane</keyword>
<name>A0A081PA02_9BACL</name>
<feature type="transmembrane region" description="Helical" evidence="2">
    <location>
        <begin position="37"/>
        <end position="54"/>
    </location>
</feature>
<reference evidence="3 4" key="1">
    <citation type="submission" date="2014-06" db="EMBL/GenBank/DDBJ databases">
        <title>Draft genome sequence of Paenibacillus sp. MSt1.</title>
        <authorList>
            <person name="Aw Y.K."/>
            <person name="Ong K.S."/>
            <person name="Gan H.M."/>
            <person name="Lee S.M."/>
        </authorList>
    </citation>
    <scope>NUCLEOTIDE SEQUENCE [LARGE SCALE GENOMIC DNA]</scope>
    <source>
        <strain evidence="3 4">MSt1</strain>
    </source>
</reference>
<feature type="transmembrane region" description="Helical" evidence="2">
    <location>
        <begin position="7"/>
        <end position="25"/>
    </location>
</feature>
<keyword evidence="4" id="KW-1185">Reference proteome</keyword>
<feature type="region of interest" description="Disordered" evidence="1">
    <location>
        <begin position="92"/>
        <end position="118"/>
    </location>
</feature>
<dbReference type="AlphaFoldDB" id="A0A081PA02"/>
<evidence type="ECO:0000256" key="2">
    <source>
        <dbReference type="SAM" id="Phobius"/>
    </source>
</evidence>
<evidence type="ECO:0000313" key="4">
    <source>
        <dbReference type="Proteomes" id="UP000028123"/>
    </source>
</evidence>
<gene>
    <name evidence="3" type="ORF">ET33_19980</name>
</gene>
<evidence type="ECO:0000313" key="3">
    <source>
        <dbReference type="EMBL" id="KEQ27525.1"/>
    </source>
</evidence>
<dbReference type="RefSeq" id="WP_036676397.1">
    <property type="nucleotide sequence ID" value="NZ_JNVM01000003.1"/>
</dbReference>
<dbReference type="EMBL" id="JNVM01000003">
    <property type="protein sequence ID" value="KEQ27525.1"/>
    <property type="molecule type" value="Genomic_DNA"/>
</dbReference>
<dbReference type="eggNOG" id="ENOG5033AV1">
    <property type="taxonomic scope" value="Bacteria"/>
</dbReference>
<dbReference type="OrthoDB" id="2476549at2"/>
<evidence type="ECO:0000256" key="1">
    <source>
        <dbReference type="SAM" id="MobiDB-lite"/>
    </source>
</evidence>